<organism evidence="2 3">
    <name type="scientific">Steroidobacter flavus</name>
    <dbReference type="NCBI Taxonomy" id="1842136"/>
    <lineage>
        <taxon>Bacteria</taxon>
        <taxon>Pseudomonadati</taxon>
        <taxon>Pseudomonadota</taxon>
        <taxon>Gammaproteobacteria</taxon>
        <taxon>Steroidobacterales</taxon>
        <taxon>Steroidobacteraceae</taxon>
        <taxon>Steroidobacter</taxon>
    </lineage>
</organism>
<evidence type="ECO:0000259" key="1">
    <source>
        <dbReference type="Pfam" id="PF09345"/>
    </source>
</evidence>
<dbReference type="Pfam" id="PF09345">
    <property type="entry name" value="SiaC"/>
    <property type="match status" value="1"/>
</dbReference>
<gene>
    <name evidence="2" type="ORF">ACFPN2_32325</name>
</gene>
<evidence type="ECO:0000313" key="2">
    <source>
        <dbReference type="EMBL" id="MFC4313805.1"/>
    </source>
</evidence>
<sequence>MERLTLPATQFTPLVDFDYARRAFVLQGESYPENAAEFYGPILSAVRQYMSNSQSGKTTVTLQFAYVNSSSTRSLQQLLTLLDSAARDGASIDVRWLVEADDDAMAELGVDLLSDKSSLSYEIVNTPLS</sequence>
<dbReference type="Proteomes" id="UP001595904">
    <property type="component" value="Unassembled WGS sequence"/>
</dbReference>
<dbReference type="RefSeq" id="WP_380604453.1">
    <property type="nucleotide sequence ID" value="NZ_JBHSDU010000015.1"/>
</dbReference>
<comment type="caution">
    <text evidence="2">The sequence shown here is derived from an EMBL/GenBank/DDBJ whole genome shotgun (WGS) entry which is preliminary data.</text>
</comment>
<keyword evidence="3" id="KW-1185">Reference proteome</keyword>
<name>A0ABV8T2X2_9GAMM</name>
<reference evidence="3" key="1">
    <citation type="journal article" date="2019" name="Int. J. Syst. Evol. Microbiol.">
        <title>The Global Catalogue of Microorganisms (GCM) 10K type strain sequencing project: providing services to taxonomists for standard genome sequencing and annotation.</title>
        <authorList>
            <consortium name="The Broad Institute Genomics Platform"/>
            <consortium name="The Broad Institute Genome Sequencing Center for Infectious Disease"/>
            <person name="Wu L."/>
            <person name="Ma J."/>
        </authorList>
    </citation>
    <scope>NUCLEOTIDE SEQUENCE [LARGE SCALE GENOMIC DNA]</scope>
    <source>
        <strain evidence="3">CGMCC 1.10759</strain>
    </source>
</reference>
<dbReference type="InterPro" id="IPR018530">
    <property type="entry name" value="SiaC"/>
</dbReference>
<feature type="domain" description="SiaC family regulatory phosphoprotein" evidence="1">
    <location>
        <begin position="7"/>
        <end position="124"/>
    </location>
</feature>
<evidence type="ECO:0000313" key="3">
    <source>
        <dbReference type="Proteomes" id="UP001595904"/>
    </source>
</evidence>
<dbReference type="EMBL" id="JBHSDU010000015">
    <property type="protein sequence ID" value="MFC4313805.1"/>
    <property type="molecule type" value="Genomic_DNA"/>
</dbReference>
<proteinExistence type="predicted"/>
<accession>A0ABV8T2X2</accession>
<protein>
    <submittedName>
        <fullName evidence="2">DUF1987 domain-containing protein</fullName>
    </submittedName>
</protein>